<evidence type="ECO:0000313" key="2">
    <source>
        <dbReference type="EMBL" id="PKC09057.1"/>
    </source>
</evidence>
<proteinExistence type="predicted"/>
<dbReference type="Proteomes" id="UP000232722">
    <property type="component" value="Unassembled WGS sequence"/>
</dbReference>
<organism evidence="2 3">
    <name type="scientific">Rhizophagus irregularis</name>
    <dbReference type="NCBI Taxonomy" id="588596"/>
    <lineage>
        <taxon>Eukaryota</taxon>
        <taxon>Fungi</taxon>
        <taxon>Fungi incertae sedis</taxon>
        <taxon>Mucoromycota</taxon>
        <taxon>Glomeromycotina</taxon>
        <taxon>Glomeromycetes</taxon>
        <taxon>Glomerales</taxon>
        <taxon>Glomeraceae</taxon>
        <taxon>Rhizophagus</taxon>
    </lineage>
</organism>
<dbReference type="VEuPathDB" id="FungiDB:RhiirFUN_022336"/>
<reference evidence="2 3" key="2">
    <citation type="submission" date="2017-09" db="EMBL/GenBank/DDBJ databases">
        <title>Extensive intraspecific genome diversity in a model arbuscular mycorrhizal fungus.</title>
        <authorList>
            <person name="Chen E.C."/>
            <person name="Morin E."/>
            <person name="Beaudet D."/>
            <person name="Noel J."/>
            <person name="Ndikumana S."/>
            <person name="Charron P."/>
            <person name="St-Onge C."/>
            <person name="Giorgi J."/>
            <person name="Grigoriev I.V."/>
            <person name="Roux C."/>
            <person name="Martin F.M."/>
            <person name="Corradi N."/>
        </authorList>
    </citation>
    <scope>NUCLEOTIDE SEQUENCE [LARGE SCALE GENOMIC DNA]</scope>
    <source>
        <strain evidence="2 3">A5</strain>
    </source>
</reference>
<dbReference type="AlphaFoldDB" id="A0A2N0PQE8"/>
<comment type="caution">
    <text evidence="2">The sequence shown here is derived from an EMBL/GenBank/DDBJ whole genome shotgun (WGS) entry which is preliminary data.</text>
</comment>
<dbReference type="EMBL" id="LLXJ01000491">
    <property type="protein sequence ID" value="PKC09057.1"/>
    <property type="molecule type" value="Genomic_DNA"/>
</dbReference>
<sequence>MHDEDQSNNISLDADGQPVKEEKLDATPEDDSAPNDINTKSSEEKKHRRELSSQDLCEASSQVEKSQSHKKREAENIVQDVSDFTATSTPEKNHMVEISMTARHENLIQKHGMRKMKKFQANQKEILCWCSYIVEFDKKTAEFTTEYKVGEKKAKELFDSQIQTIIDYFSKNPNIELPDDQDDSIIDFEDFG</sequence>
<gene>
    <name evidence="2" type="ORF">RhiirA5_475333</name>
</gene>
<reference evidence="2 3" key="1">
    <citation type="submission" date="2016-04" db="EMBL/GenBank/DDBJ databases">
        <title>Genome analyses suggest a sexual origin of heterokaryosis in a supposedly ancient asexual fungus.</title>
        <authorList>
            <person name="Ropars J."/>
            <person name="Sedzielewska K."/>
            <person name="Noel J."/>
            <person name="Charron P."/>
            <person name="Farinelli L."/>
            <person name="Marton T."/>
            <person name="Kruger M."/>
            <person name="Pelin A."/>
            <person name="Brachmann A."/>
            <person name="Corradi N."/>
        </authorList>
    </citation>
    <scope>NUCLEOTIDE SEQUENCE [LARGE SCALE GENOMIC DNA]</scope>
    <source>
        <strain evidence="2 3">A5</strain>
    </source>
</reference>
<name>A0A2N0PQE8_9GLOM</name>
<accession>A0A2N0PQE8</accession>
<protein>
    <submittedName>
        <fullName evidence="2">Uncharacterized protein</fullName>
    </submittedName>
</protein>
<evidence type="ECO:0000313" key="3">
    <source>
        <dbReference type="Proteomes" id="UP000232722"/>
    </source>
</evidence>
<evidence type="ECO:0000256" key="1">
    <source>
        <dbReference type="SAM" id="MobiDB-lite"/>
    </source>
</evidence>
<feature type="region of interest" description="Disordered" evidence="1">
    <location>
        <begin position="1"/>
        <end position="75"/>
    </location>
</feature>
<feature type="compositionally biased region" description="Polar residues" evidence="1">
    <location>
        <begin position="53"/>
        <end position="65"/>
    </location>
</feature>
<dbReference type="VEuPathDB" id="FungiDB:FUN_017026"/>